<keyword evidence="2" id="KW-1185">Reference proteome</keyword>
<gene>
    <name evidence="1" type="ORF">GOP47_0010574</name>
</gene>
<sequence>MPHYNISSSEALANYDAEVEANYYEYWIQHDQLPLDGAFENDAMMMTEPAELQLETWDDSLEDVAVSQWLNLN</sequence>
<proteinExistence type="predicted"/>
<name>A0A9D4UW40_ADICA</name>
<dbReference type="EMBL" id="JABFUD020000010">
    <property type="protein sequence ID" value="KAI5074613.1"/>
    <property type="molecule type" value="Genomic_DNA"/>
</dbReference>
<reference evidence="1" key="1">
    <citation type="submission" date="2021-01" db="EMBL/GenBank/DDBJ databases">
        <title>Adiantum capillus-veneris genome.</title>
        <authorList>
            <person name="Fang Y."/>
            <person name="Liao Q."/>
        </authorList>
    </citation>
    <scope>NUCLEOTIDE SEQUENCE</scope>
    <source>
        <strain evidence="1">H3</strain>
        <tissue evidence="1">Leaf</tissue>
    </source>
</reference>
<accession>A0A9D4UW40</accession>
<dbReference type="AlphaFoldDB" id="A0A9D4UW40"/>
<dbReference type="Proteomes" id="UP000886520">
    <property type="component" value="Chromosome 10"/>
</dbReference>
<protein>
    <submittedName>
        <fullName evidence="1">Uncharacterized protein</fullName>
    </submittedName>
</protein>
<comment type="caution">
    <text evidence="1">The sequence shown here is derived from an EMBL/GenBank/DDBJ whole genome shotgun (WGS) entry which is preliminary data.</text>
</comment>
<organism evidence="1 2">
    <name type="scientific">Adiantum capillus-veneris</name>
    <name type="common">Maidenhair fern</name>
    <dbReference type="NCBI Taxonomy" id="13818"/>
    <lineage>
        <taxon>Eukaryota</taxon>
        <taxon>Viridiplantae</taxon>
        <taxon>Streptophyta</taxon>
        <taxon>Embryophyta</taxon>
        <taxon>Tracheophyta</taxon>
        <taxon>Polypodiopsida</taxon>
        <taxon>Polypodiidae</taxon>
        <taxon>Polypodiales</taxon>
        <taxon>Pteridineae</taxon>
        <taxon>Pteridaceae</taxon>
        <taxon>Vittarioideae</taxon>
        <taxon>Adiantum</taxon>
    </lineage>
</organism>
<evidence type="ECO:0000313" key="2">
    <source>
        <dbReference type="Proteomes" id="UP000886520"/>
    </source>
</evidence>
<evidence type="ECO:0000313" key="1">
    <source>
        <dbReference type="EMBL" id="KAI5074613.1"/>
    </source>
</evidence>